<accession>A0A284S7V0</accession>
<dbReference type="Proteomes" id="UP000219338">
    <property type="component" value="Unassembled WGS sequence"/>
</dbReference>
<reference evidence="3" key="1">
    <citation type="journal article" date="2017" name="Nat. Ecol. Evol.">
        <title>Genome expansion and lineage-specific genetic innovations in the forest pathogenic fungi Armillaria.</title>
        <authorList>
            <person name="Sipos G."/>
            <person name="Prasanna A.N."/>
            <person name="Walter M.C."/>
            <person name="O'Connor E."/>
            <person name="Balint B."/>
            <person name="Krizsan K."/>
            <person name="Kiss B."/>
            <person name="Hess J."/>
            <person name="Varga T."/>
            <person name="Slot J."/>
            <person name="Riley R."/>
            <person name="Boka B."/>
            <person name="Rigling D."/>
            <person name="Barry K."/>
            <person name="Lee J."/>
            <person name="Mihaltcheva S."/>
            <person name="LaButti K."/>
            <person name="Lipzen A."/>
            <person name="Waldron R."/>
            <person name="Moloney N.M."/>
            <person name="Sperisen C."/>
            <person name="Kredics L."/>
            <person name="Vagvoelgyi C."/>
            <person name="Patrignani A."/>
            <person name="Fitzpatrick D."/>
            <person name="Nagy I."/>
            <person name="Doyle S."/>
            <person name="Anderson J.B."/>
            <person name="Grigoriev I.V."/>
            <person name="Gueldener U."/>
            <person name="Muensterkoetter M."/>
            <person name="Nagy L.G."/>
        </authorList>
    </citation>
    <scope>NUCLEOTIDE SEQUENCE [LARGE SCALE GENOMIC DNA]</scope>
    <source>
        <strain evidence="3">C18/9</strain>
    </source>
</reference>
<feature type="region of interest" description="Disordered" evidence="1">
    <location>
        <begin position="42"/>
        <end position="62"/>
    </location>
</feature>
<evidence type="ECO:0000256" key="1">
    <source>
        <dbReference type="SAM" id="MobiDB-lite"/>
    </source>
</evidence>
<organism evidence="2 3">
    <name type="scientific">Armillaria ostoyae</name>
    <name type="common">Armillaria root rot fungus</name>
    <dbReference type="NCBI Taxonomy" id="47428"/>
    <lineage>
        <taxon>Eukaryota</taxon>
        <taxon>Fungi</taxon>
        <taxon>Dikarya</taxon>
        <taxon>Basidiomycota</taxon>
        <taxon>Agaricomycotina</taxon>
        <taxon>Agaricomycetes</taxon>
        <taxon>Agaricomycetidae</taxon>
        <taxon>Agaricales</taxon>
        <taxon>Marasmiineae</taxon>
        <taxon>Physalacriaceae</taxon>
        <taxon>Armillaria</taxon>
    </lineage>
</organism>
<keyword evidence="3" id="KW-1185">Reference proteome</keyword>
<protein>
    <submittedName>
        <fullName evidence="2">Uncharacterized protein</fullName>
    </submittedName>
</protein>
<evidence type="ECO:0000313" key="3">
    <source>
        <dbReference type="Proteomes" id="UP000219338"/>
    </source>
</evidence>
<dbReference type="AlphaFoldDB" id="A0A284S7V0"/>
<proteinExistence type="predicted"/>
<gene>
    <name evidence="2" type="ORF">ARMOST_20639</name>
</gene>
<evidence type="ECO:0000313" key="2">
    <source>
        <dbReference type="EMBL" id="SJL17097.1"/>
    </source>
</evidence>
<sequence>MPRKKTKPNRKQRGGVEFDSRDCIADIESRALLGTVKLPMEDEEDVKSQTMIEAVEDAPPAY</sequence>
<name>A0A284S7V0_ARMOS</name>
<dbReference type="EMBL" id="FUEG01000040">
    <property type="protein sequence ID" value="SJL17097.1"/>
    <property type="molecule type" value="Genomic_DNA"/>
</dbReference>